<evidence type="ECO:0000256" key="7">
    <source>
        <dbReference type="SAM" id="SignalP"/>
    </source>
</evidence>
<dbReference type="PROSITE" id="PS50059">
    <property type="entry name" value="FKBP_PPIASE"/>
    <property type="match status" value="1"/>
</dbReference>
<evidence type="ECO:0000256" key="3">
    <source>
        <dbReference type="ARBA" id="ARBA00023110"/>
    </source>
</evidence>
<accession>A0A948TLX5</accession>
<dbReference type="Gene3D" id="3.10.50.40">
    <property type="match status" value="1"/>
</dbReference>
<dbReference type="Proteomes" id="UP000784286">
    <property type="component" value="Unassembled WGS sequence"/>
</dbReference>
<gene>
    <name evidence="9" type="ORF">H9928_04480</name>
</gene>
<evidence type="ECO:0000256" key="2">
    <source>
        <dbReference type="ARBA" id="ARBA00006577"/>
    </source>
</evidence>
<dbReference type="PANTHER" id="PTHR43811:SF19">
    <property type="entry name" value="39 KDA FK506-BINDING NUCLEAR PROTEIN"/>
    <property type="match status" value="1"/>
</dbReference>
<keyword evidence="7" id="KW-0732">Signal</keyword>
<dbReference type="EC" id="5.2.1.8" evidence="6"/>
<evidence type="ECO:0000259" key="8">
    <source>
        <dbReference type="PROSITE" id="PS50059"/>
    </source>
</evidence>
<name>A0A948TLX5_9BACT</name>
<dbReference type="Pfam" id="PF00254">
    <property type="entry name" value="FKBP_C"/>
    <property type="match status" value="1"/>
</dbReference>
<dbReference type="AlphaFoldDB" id="A0A948TLX5"/>
<dbReference type="InterPro" id="IPR001179">
    <property type="entry name" value="PPIase_FKBP_dom"/>
</dbReference>
<comment type="similarity">
    <text evidence="2 6">Belongs to the FKBP-type PPIase family.</text>
</comment>
<proteinExistence type="inferred from homology"/>
<dbReference type="SUPFAM" id="SSF54534">
    <property type="entry name" value="FKBP-like"/>
    <property type="match status" value="1"/>
</dbReference>
<feature type="signal peptide" evidence="7">
    <location>
        <begin position="1"/>
        <end position="23"/>
    </location>
</feature>
<keyword evidence="4 5" id="KW-0413">Isomerase</keyword>
<evidence type="ECO:0000256" key="1">
    <source>
        <dbReference type="ARBA" id="ARBA00000971"/>
    </source>
</evidence>
<evidence type="ECO:0000313" key="9">
    <source>
        <dbReference type="EMBL" id="MBU3855806.1"/>
    </source>
</evidence>
<feature type="domain" description="PPIase FKBP-type" evidence="8">
    <location>
        <begin position="112"/>
        <end position="208"/>
    </location>
</feature>
<protein>
    <recommendedName>
        <fullName evidence="6">Peptidyl-prolyl cis-trans isomerase</fullName>
        <ecNumber evidence="6">5.2.1.8</ecNumber>
    </recommendedName>
</protein>
<sequence>MKKNIFLLIAAFTILSLGFTSCAEDTEAVDPYADWQGRNEHYLDSIVDVARTNADGSWEIYRNYKVQTDNSTAGGGIGGTSITNPYETPADETDSVYVRVIKAGDGITPLYTDSVTVYYRGSLINGTVFDQNFQGELDTDVHTPTTFALQSSGYDGLVNGWITALQHMQEGEHVMLYIPSDLAYGASGRENVPGHSVLIFEMLLEKVIHPKGIEDRSRVASQQENE</sequence>
<reference evidence="9" key="2">
    <citation type="submission" date="2021-04" db="EMBL/GenBank/DDBJ databases">
        <authorList>
            <person name="Gilroy R."/>
        </authorList>
    </citation>
    <scope>NUCLEOTIDE SEQUENCE</scope>
    <source>
        <strain evidence="9">8470</strain>
    </source>
</reference>
<organism evidence="9 10">
    <name type="scientific">Candidatus Phocaeicola excrementipullorum</name>
    <dbReference type="NCBI Taxonomy" id="2838731"/>
    <lineage>
        <taxon>Bacteria</taxon>
        <taxon>Pseudomonadati</taxon>
        <taxon>Bacteroidota</taxon>
        <taxon>Bacteroidia</taxon>
        <taxon>Bacteroidales</taxon>
        <taxon>Bacteroidaceae</taxon>
        <taxon>Phocaeicola</taxon>
    </lineage>
</organism>
<feature type="chain" id="PRO_5037880079" description="Peptidyl-prolyl cis-trans isomerase" evidence="7">
    <location>
        <begin position="24"/>
        <end position="226"/>
    </location>
</feature>
<dbReference type="EMBL" id="JAHLFJ010000043">
    <property type="protein sequence ID" value="MBU3855806.1"/>
    <property type="molecule type" value="Genomic_DNA"/>
</dbReference>
<evidence type="ECO:0000256" key="6">
    <source>
        <dbReference type="RuleBase" id="RU003915"/>
    </source>
</evidence>
<dbReference type="GO" id="GO:0003755">
    <property type="term" value="F:peptidyl-prolyl cis-trans isomerase activity"/>
    <property type="evidence" value="ECO:0007669"/>
    <property type="project" value="UniProtKB-UniRule"/>
</dbReference>
<dbReference type="InterPro" id="IPR046357">
    <property type="entry name" value="PPIase_dom_sf"/>
</dbReference>
<comment type="catalytic activity">
    <reaction evidence="1 5 6">
        <text>[protein]-peptidylproline (omega=180) = [protein]-peptidylproline (omega=0)</text>
        <dbReference type="Rhea" id="RHEA:16237"/>
        <dbReference type="Rhea" id="RHEA-COMP:10747"/>
        <dbReference type="Rhea" id="RHEA-COMP:10748"/>
        <dbReference type="ChEBI" id="CHEBI:83833"/>
        <dbReference type="ChEBI" id="CHEBI:83834"/>
        <dbReference type="EC" id="5.2.1.8"/>
    </reaction>
</comment>
<evidence type="ECO:0000313" key="10">
    <source>
        <dbReference type="Proteomes" id="UP000784286"/>
    </source>
</evidence>
<evidence type="ECO:0000256" key="4">
    <source>
        <dbReference type="ARBA" id="ARBA00023235"/>
    </source>
</evidence>
<dbReference type="PANTHER" id="PTHR43811">
    <property type="entry name" value="FKBP-TYPE PEPTIDYL-PROLYL CIS-TRANS ISOMERASE FKPA"/>
    <property type="match status" value="1"/>
</dbReference>
<evidence type="ECO:0000256" key="5">
    <source>
        <dbReference type="PROSITE-ProRule" id="PRU00277"/>
    </source>
</evidence>
<keyword evidence="3 5" id="KW-0697">Rotamase</keyword>
<reference evidence="9" key="1">
    <citation type="journal article" date="2021" name="PeerJ">
        <title>Extensive microbial diversity within the chicken gut microbiome revealed by metagenomics and culture.</title>
        <authorList>
            <person name="Gilroy R."/>
            <person name="Ravi A."/>
            <person name="Getino M."/>
            <person name="Pursley I."/>
            <person name="Horton D.L."/>
            <person name="Alikhan N.F."/>
            <person name="Baker D."/>
            <person name="Gharbi K."/>
            <person name="Hall N."/>
            <person name="Watson M."/>
            <person name="Adriaenssens E.M."/>
            <person name="Foster-Nyarko E."/>
            <person name="Jarju S."/>
            <person name="Secka A."/>
            <person name="Antonio M."/>
            <person name="Oren A."/>
            <person name="Chaudhuri R.R."/>
            <person name="La Ragione R."/>
            <person name="Hildebrand F."/>
            <person name="Pallen M.J."/>
        </authorList>
    </citation>
    <scope>NUCLEOTIDE SEQUENCE</scope>
    <source>
        <strain evidence="9">8470</strain>
    </source>
</reference>
<dbReference type="PROSITE" id="PS51257">
    <property type="entry name" value="PROKAR_LIPOPROTEIN"/>
    <property type="match status" value="1"/>
</dbReference>
<comment type="caution">
    <text evidence="9">The sequence shown here is derived from an EMBL/GenBank/DDBJ whole genome shotgun (WGS) entry which is preliminary data.</text>
</comment>